<evidence type="ECO:0000256" key="12">
    <source>
        <dbReference type="SAM" id="Coils"/>
    </source>
</evidence>
<dbReference type="GO" id="GO:0016301">
    <property type="term" value="F:kinase activity"/>
    <property type="evidence" value="ECO:0007669"/>
    <property type="project" value="UniProtKB-KW"/>
</dbReference>
<evidence type="ECO:0000256" key="9">
    <source>
        <dbReference type="ARBA" id="ARBA00022989"/>
    </source>
</evidence>
<feature type="coiled-coil region" evidence="12">
    <location>
        <begin position="363"/>
        <end position="390"/>
    </location>
</feature>
<dbReference type="InterPro" id="IPR003594">
    <property type="entry name" value="HATPase_dom"/>
</dbReference>
<dbReference type="InterPro" id="IPR003660">
    <property type="entry name" value="HAMP_dom"/>
</dbReference>
<evidence type="ECO:0000313" key="16">
    <source>
        <dbReference type="Proteomes" id="UP001161691"/>
    </source>
</evidence>
<reference evidence="15" key="1">
    <citation type="submission" date="2023-04" db="EMBL/GenBank/DDBJ databases">
        <title>Comparative genomic analysis of Cohnella hashimotonis sp. nov., isolated from the International Space Station.</title>
        <authorList>
            <person name="Venkateswaran K."/>
            <person name="Simpson A."/>
        </authorList>
    </citation>
    <scope>NUCLEOTIDE SEQUENCE</scope>
    <source>
        <strain evidence="15">F6_2S_P_1</strain>
    </source>
</reference>
<evidence type="ECO:0000256" key="4">
    <source>
        <dbReference type="ARBA" id="ARBA00022679"/>
    </source>
</evidence>
<evidence type="ECO:0000256" key="6">
    <source>
        <dbReference type="ARBA" id="ARBA00022741"/>
    </source>
</evidence>
<dbReference type="CDD" id="cd06225">
    <property type="entry name" value="HAMP"/>
    <property type="match status" value="1"/>
</dbReference>
<dbReference type="EMBL" id="JAGRPV010000001">
    <property type="protein sequence ID" value="MDI4644607.1"/>
    <property type="molecule type" value="Genomic_DNA"/>
</dbReference>
<dbReference type="PROSITE" id="PS50885">
    <property type="entry name" value="HAMP"/>
    <property type="match status" value="1"/>
</dbReference>
<keyword evidence="16" id="KW-1185">Reference proteome</keyword>
<evidence type="ECO:0000256" key="1">
    <source>
        <dbReference type="ARBA" id="ARBA00004651"/>
    </source>
</evidence>
<keyword evidence="7 15" id="KW-0418">Kinase</keyword>
<dbReference type="Pfam" id="PF06580">
    <property type="entry name" value="His_kinase"/>
    <property type="match status" value="1"/>
</dbReference>
<evidence type="ECO:0000256" key="10">
    <source>
        <dbReference type="ARBA" id="ARBA00023012"/>
    </source>
</evidence>
<feature type="transmembrane region" description="Helical" evidence="13">
    <location>
        <begin position="20"/>
        <end position="39"/>
    </location>
</feature>
<dbReference type="Proteomes" id="UP001161691">
    <property type="component" value="Unassembled WGS sequence"/>
</dbReference>
<evidence type="ECO:0000256" key="13">
    <source>
        <dbReference type="SAM" id="Phobius"/>
    </source>
</evidence>
<keyword evidence="9 13" id="KW-1133">Transmembrane helix</keyword>
<protein>
    <submittedName>
        <fullName evidence="15">Histidine kinase</fullName>
    </submittedName>
</protein>
<sequence length="598" mass="67592">MRNFFRHFTNHMKIRNKLIISFIAVVLVPTLIVGVYLTVELRKMALRGAAEQIETNMDRVKKRTMDLLNVSYDISYRLSNDTRLGQLANGAYDSTYSVVDAYREYPDFKEYVNLYREITSMRLYVENPTLLDNWEIIPTDEQTKKTDWYQWAKKSDGLIRWSYVTDARDGLRYLSLIRRIDFYKHSTNGVLVINANSAMLNGILSQESFDTMLVADRDIVAANHPELVGKTLEDLAIDPDIVDRRSGAFMTKLGDRRVRIQIADLYPDNPLINLRILSIFSVDDIVREPNRIIRSAVAAIGLGLVVALVLILILSKLIGDRLLRLSKHISRVATGKLDLRLSIDGKDEIGQLSRQFNAMLGSIRALMGEVNESNRQKRELETRQNEIKLRMLASQINPHFLFNTLESIRMKAVVRKETDIARTVKLLGKMMRKNLEAGSGVIPVSAEIDMIGCYLDIQKFRYEDRLQYKLNIDPEALSERIPSLVIQPIVENAVIHGMENKEEAVTVEVTLQSRVDGLFVEVRDDGAGMSAARLAEVTASLRDPGGAESSDHIGLRNVNARLELSYGPEHGLAIESAPDEGTCVRFVIPRGKGDQADV</sequence>
<keyword evidence="8" id="KW-0067">ATP-binding</keyword>
<proteinExistence type="predicted"/>
<keyword evidence="11 13" id="KW-0472">Membrane</keyword>
<keyword evidence="6" id="KW-0547">Nucleotide-binding</keyword>
<evidence type="ECO:0000256" key="2">
    <source>
        <dbReference type="ARBA" id="ARBA00022475"/>
    </source>
</evidence>
<dbReference type="SUPFAM" id="SSF158472">
    <property type="entry name" value="HAMP domain-like"/>
    <property type="match status" value="1"/>
</dbReference>
<comment type="subcellular location">
    <subcellularLocation>
        <location evidence="1">Cell membrane</location>
        <topology evidence="1">Multi-pass membrane protein</topology>
    </subcellularLocation>
</comment>
<evidence type="ECO:0000256" key="11">
    <source>
        <dbReference type="ARBA" id="ARBA00023136"/>
    </source>
</evidence>
<gene>
    <name evidence="15" type="ORF">KB449_06510</name>
</gene>
<dbReference type="PANTHER" id="PTHR34220">
    <property type="entry name" value="SENSOR HISTIDINE KINASE YPDA"/>
    <property type="match status" value="1"/>
</dbReference>
<dbReference type="InterPro" id="IPR036890">
    <property type="entry name" value="HATPase_C_sf"/>
</dbReference>
<evidence type="ECO:0000256" key="5">
    <source>
        <dbReference type="ARBA" id="ARBA00022692"/>
    </source>
</evidence>
<dbReference type="Gene3D" id="3.30.565.10">
    <property type="entry name" value="Histidine kinase-like ATPase, C-terminal domain"/>
    <property type="match status" value="1"/>
</dbReference>
<dbReference type="Pfam" id="PF00672">
    <property type="entry name" value="HAMP"/>
    <property type="match status" value="1"/>
</dbReference>
<evidence type="ECO:0000256" key="8">
    <source>
        <dbReference type="ARBA" id="ARBA00022840"/>
    </source>
</evidence>
<evidence type="ECO:0000259" key="14">
    <source>
        <dbReference type="PROSITE" id="PS50885"/>
    </source>
</evidence>
<dbReference type="Pfam" id="PF02518">
    <property type="entry name" value="HATPase_c"/>
    <property type="match status" value="1"/>
</dbReference>
<feature type="domain" description="HAMP" evidence="14">
    <location>
        <begin position="316"/>
        <end position="368"/>
    </location>
</feature>
<dbReference type="SUPFAM" id="SSF55874">
    <property type="entry name" value="ATPase domain of HSP90 chaperone/DNA topoisomerase II/histidine kinase"/>
    <property type="match status" value="1"/>
</dbReference>
<keyword evidence="10" id="KW-0902">Two-component regulatory system</keyword>
<evidence type="ECO:0000256" key="7">
    <source>
        <dbReference type="ARBA" id="ARBA00022777"/>
    </source>
</evidence>
<keyword evidence="12" id="KW-0175">Coiled coil</keyword>
<keyword evidence="3" id="KW-0597">Phosphoprotein</keyword>
<dbReference type="InterPro" id="IPR010559">
    <property type="entry name" value="Sig_transdc_His_kin_internal"/>
</dbReference>
<feature type="transmembrane region" description="Helical" evidence="13">
    <location>
        <begin position="296"/>
        <end position="318"/>
    </location>
</feature>
<evidence type="ECO:0000256" key="3">
    <source>
        <dbReference type="ARBA" id="ARBA00022553"/>
    </source>
</evidence>
<name>A0ABT6TFI5_9BACL</name>
<dbReference type="RefSeq" id="WP_282907598.1">
    <property type="nucleotide sequence ID" value="NZ_JAGRPV010000001.1"/>
</dbReference>
<keyword evidence="2" id="KW-1003">Cell membrane</keyword>
<dbReference type="InterPro" id="IPR050640">
    <property type="entry name" value="Bact_2-comp_sensor_kinase"/>
</dbReference>
<evidence type="ECO:0000313" key="15">
    <source>
        <dbReference type="EMBL" id="MDI4644607.1"/>
    </source>
</evidence>
<accession>A0ABT6TFI5</accession>
<organism evidence="15 16">
    <name type="scientific">Cohnella hashimotonis</name>
    <dbReference type="NCBI Taxonomy" id="2826895"/>
    <lineage>
        <taxon>Bacteria</taxon>
        <taxon>Bacillati</taxon>
        <taxon>Bacillota</taxon>
        <taxon>Bacilli</taxon>
        <taxon>Bacillales</taxon>
        <taxon>Paenibacillaceae</taxon>
        <taxon>Cohnella</taxon>
    </lineage>
</organism>
<comment type="caution">
    <text evidence="15">The sequence shown here is derived from an EMBL/GenBank/DDBJ whole genome shotgun (WGS) entry which is preliminary data.</text>
</comment>
<keyword evidence="4" id="KW-0808">Transferase</keyword>
<dbReference type="Gene3D" id="6.10.340.10">
    <property type="match status" value="1"/>
</dbReference>
<keyword evidence="5 13" id="KW-0812">Transmembrane</keyword>
<dbReference type="SMART" id="SM00304">
    <property type="entry name" value="HAMP"/>
    <property type="match status" value="1"/>
</dbReference>
<dbReference type="PANTHER" id="PTHR34220:SF11">
    <property type="entry name" value="SENSOR PROTEIN KINASE HPTS"/>
    <property type="match status" value="1"/>
</dbReference>
<dbReference type="SMART" id="SM00387">
    <property type="entry name" value="HATPase_c"/>
    <property type="match status" value="1"/>
</dbReference>